<feature type="transmembrane region" description="Helical" evidence="6">
    <location>
        <begin position="380"/>
        <end position="401"/>
    </location>
</feature>
<evidence type="ECO:0008006" key="9">
    <source>
        <dbReference type="Google" id="ProtNLM"/>
    </source>
</evidence>
<comment type="similarity">
    <text evidence="2">Belongs to the unc-93 family.</text>
</comment>
<accession>A0A3P3Y8E3</accession>
<dbReference type="Gene3D" id="1.20.1250.20">
    <property type="entry name" value="MFS general substrate transporter like domains"/>
    <property type="match status" value="1"/>
</dbReference>
<geneLocation type="mitochondrion" evidence="7"/>
<feature type="transmembrane region" description="Helical" evidence="6">
    <location>
        <begin position="235"/>
        <end position="253"/>
    </location>
</feature>
<feature type="transmembrane region" description="Helical" evidence="6">
    <location>
        <begin position="24"/>
        <end position="44"/>
    </location>
</feature>
<dbReference type="Proteomes" id="UP000290189">
    <property type="component" value="Unassembled WGS sequence"/>
</dbReference>
<keyword evidence="5 6" id="KW-0472">Membrane</keyword>
<dbReference type="PANTHER" id="PTHR19444:SF13">
    <property type="entry name" value="PROTEIN UNC-93 HOMOLOG A"/>
    <property type="match status" value="1"/>
</dbReference>
<feature type="transmembrane region" description="Helical" evidence="6">
    <location>
        <begin position="154"/>
        <end position="177"/>
    </location>
</feature>
<dbReference type="GO" id="GO:0016020">
    <property type="term" value="C:membrane"/>
    <property type="evidence" value="ECO:0007669"/>
    <property type="project" value="UniProtKB-SubCell"/>
</dbReference>
<evidence type="ECO:0000313" key="8">
    <source>
        <dbReference type="Proteomes" id="UP000290189"/>
    </source>
</evidence>
<evidence type="ECO:0000256" key="6">
    <source>
        <dbReference type="SAM" id="Phobius"/>
    </source>
</evidence>
<feature type="transmembrane region" description="Helical" evidence="6">
    <location>
        <begin position="183"/>
        <end position="204"/>
    </location>
</feature>
<proteinExistence type="inferred from homology"/>
<feature type="transmembrane region" description="Helical" evidence="6">
    <location>
        <begin position="265"/>
        <end position="282"/>
    </location>
</feature>
<feature type="transmembrane region" description="Helical" evidence="6">
    <location>
        <begin position="324"/>
        <end position="346"/>
    </location>
</feature>
<dbReference type="EMBL" id="OVEO01000005">
    <property type="protein sequence ID" value="SPQ96429.1"/>
    <property type="molecule type" value="Genomic_DNA"/>
</dbReference>
<protein>
    <recommendedName>
        <fullName evidence="9">Major facilitator superfamily (MFS) profile domain-containing protein</fullName>
    </recommendedName>
</protein>
<feature type="transmembrane region" description="Helical" evidence="6">
    <location>
        <begin position="87"/>
        <end position="105"/>
    </location>
</feature>
<evidence type="ECO:0000313" key="7">
    <source>
        <dbReference type="EMBL" id="SPQ96429.1"/>
    </source>
</evidence>
<dbReference type="PANTHER" id="PTHR19444">
    <property type="entry name" value="UNC-93 RELATED"/>
    <property type="match status" value="1"/>
</dbReference>
<organism evidence="7 8">
    <name type="scientific">Plasmodiophora brassicae</name>
    <name type="common">Clubroot disease agent</name>
    <dbReference type="NCBI Taxonomy" id="37360"/>
    <lineage>
        <taxon>Eukaryota</taxon>
        <taxon>Sar</taxon>
        <taxon>Rhizaria</taxon>
        <taxon>Endomyxa</taxon>
        <taxon>Phytomyxea</taxon>
        <taxon>Plasmodiophorida</taxon>
        <taxon>Plasmodiophoridae</taxon>
        <taxon>Plasmodiophora</taxon>
    </lineage>
</organism>
<gene>
    <name evidence="7" type="ORF">PLBR_LOCUS3644</name>
</gene>
<evidence type="ECO:0000256" key="4">
    <source>
        <dbReference type="ARBA" id="ARBA00022989"/>
    </source>
</evidence>
<evidence type="ECO:0000256" key="5">
    <source>
        <dbReference type="ARBA" id="ARBA00023136"/>
    </source>
</evidence>
<name>A0A3P3Y8E3_PLABS</name>
<dbReference type="Pfam" id="PF05978">
    <property type="entry name" value="UNC-93"/>
    <property type="match status" value="2"/>
</dbReference>
<keyword evidence="3 6" id="KW-0812">Transmembrane</keyword>
<dbReference type="InterPro" id="IPR051951">
    <property type="entry name" value="UNC-93_regulatory"/>
</dbReference>
<reference evidence="7 8" key="1">
    <citation type="submission" date="2018-03" db="EMBL/GenBank/DDBJ databases">
        <authorList>
            <person name="Fogelqvist J."/>
        </authorList>
    </citation>
    <scope>NUCLEOTIDE SEQUENCE [LARGE SCALE GENOMIC DNA]</scope>
</reference>
<sequence>MPMFCDDGPLLPGADAGPGSPSQLARVVGLGLSFLFIFMSFNAAQNFQTSGYDPRVGSLALGLLYSVFTVSNLVSAQAVRRLGLRRSLFLGSLTYVAFVTANAFYRPWFVYLSSALLGFGAALLWTAQGSFVVRCSRADDHLNRKVPGSSLGKFNGVFFALFQANQFLGNALVAIMFNYNESPATIFTVCAFVCALGALSILLLNPPPNAAVDTESVSLSAIVRSVVTNMGDRRLLLLVPYILLNGATQSFIVGDVAALAQTNSIRFFVMAAWGAFDALASLSLGRIADTAGRIPVILLGIATQSAISGYLYQGSDQGFSFEFLIGVAACFGVVDAVYNTTVYAILGSMFPDAEAACANFKLFQSGMMAVVFFVRSWTTLTSRICIIAALILASAGTLTILHKFVHSIEKHPASSEQDRSRSP</sequence>
<dbReference type="InterPro" id="IPR036259">
    <property type="entry name" value="MFS_trans_sf"/>
</dbReference>
<feature type="transmembrane region" description="Helical" evidence="6">
    <location>
        <begin position="56"/>
        <end position="75"/>
    </location>
</feature>
<dbReference type="AlphaFoldDB" id="A0A3P3Y8E3"/>
<evidence type="ECO:0000256" key="1">
    <source>
        <dbReference type="ARBA" id="ARBA00004141"/>
    </source>
</evidence>
<dbReference type="SUPFAM" id="SSF103473">
    <property type="entry name" value="MFS general substrate transporter"/>
    <property type="match status" value="1"/>
</dbReference>
<evidence type="ECO:0000256" key="3">
    <source>
        <dbReference type="ARBA" id="ARBA00022692"/>
    </source>
</evidence>
<evidence type="ECO:0000256" key="2">
    <source>
        <dbReference type="ARBA" id="ARBA00009172"/>
    </source>
</evidence>
<keyword evidence="4 6" id="KW-1133">Transmembrane helix</keyword>
<feature type="transmembrane region" description="Helical" evidence="6">
    <location>
        <begin position="111"/>
        <end position="133"/>
    </location>
</feature>
<comment type="subcellular location">
    <subcellularLocation>
        <location evidence="1">Membrane</location>
        <topology evidence="1">Multi-pass membrane protein</topology>
    </subcellularLocation>
</comment>
<keyword evidence="7" id="KW-0496">Mitochondrion</keyword>
<feature type="transmembrane region" description="Helical" evidence="6">
    <location>
        <begin position="294"/>
        <end position="312"/>
    </location>
</feature>
<dbReference type="InterPro" id="IPR010291">
    <property type="entry name" value="Ion_channel_UNC-93"/>
</dbReference>